<dbReference type="EMBL" id="CP021056">
    <property type="protein sequence ID" value="QXE22330.1"/>
    <property type="molecule type" value="Genomic_DNA"/>
</dbReference>
<reference evidence="1" key="1">
    <citation type="submission" date="2017-04" db="EMBL/GenBank/DDBJ databases">
        <title>Genome deletions in a multicellular cyanobacterial endosymbiont for morphological adaptation in marine diatoms.</title>
        <authorList>
            <person name="Wang Y."/>
            <person name="Gao H."/>
            <person name="Li R."/>
            <person name="Xu X."/>
        </authorList>
    </citation>
    <scope>NUCLEOTIDE SEQUENCE</scope>
    <source>
        <strain evidence="1">FACHB 800</strain>
    </source>
</reference>
<protein>
    <recommendedName>
        <fullName evidence="3">Nitrogen fixation protein</fullName>
    </recommendedName>
</protein>
<name>A0A975T591_9NOST</name>
<proteinExistence type="predicted"/>
<sequence length="157" mass="17174">MGTAGHFSQRLIMKEISTDKTTLCPSARPESENSVVFGVISGTVAEPRVAYLKQPQPITDELIAKTSPITPAEIFRTAAPCAATGCQHFDGKNCSLATRIVADFPTVTEELPPCSIRRDCRWWQQEGKVACMRCPQVITDNYNPSELAAKVALPNKH</sequence>
<keyword evidence="2" id="KW-1185">Reference proteome</keyword>
<dbReference type="Proteomes" id="UP000683511">
    <property type="component" value="Chromosome"/>
</dbReference>
<accession>A0A975T591</accession>
<evidence type="ECO:0000313" key="2">
    <source>
        <dbReference type="Proteomes" id="UP000683511"/>
    </source>
</evidence>
<evidence type="ECO:0000313" key="1">
    <source>
        <dbReference type="EMBL" id="QXE22330.1"/>
    </source>
</evidence>
<organism evidence="1 2">
    <name type="scientific">Richelia sinica FACHB-800</name>
    <dbReference type="NCBI Taxonomy" id="1357546"/>
    <lineage>
        <taxon>Bacteria</taxon>
        <taxon>Bacillati</taxon>
        <taxon>Cyanobacteriota</taxon>
        <taxon>Cyanophyceae</taxon>
        <taxon>Nostocales</taxon>
        <taxon>Nostocaceae</taxon>
        <taxon>Richelia</taxon>
    </lineage>
</organism>
<evidence type="ECO:0008006" key="3">
    <source>
        <dbReference type="Google" id="ProtNLM"/>
    </source>
</evidence>
<dbReference type="AlphaFoldDB" id="A0A975T591"/>
<gene>
    <name evidence="1" type="ORF">B6N60_01013</name>
</gene>
<dbReference type="KEGG" id="rsin:B6N60_01013"/>